<dbReference type="SMART" id="SM01351">
    <property type="entry name" value="Aspzincin_M35"/>
    <property type="match status" value="1"/>
</dbReference>
<dbReference type="OrthoDB" id="412874at2759"/>
<comment type="cofactor">
    <cofactor evidence="1">
        <name>Zn(2+)</name>
        <dbReference type="ChEBI" id="CHEBI:29105"/>
    </cofactor>
</comment>
<accession>A0A0D2P1G9</accession>
<dbReference type="STRING" id="945553.A0A0D2P1G9"/>
<dbReference type="AlphaFoldDB" id="A0A0D2P1G9"/>
<evidence type="ECO:0000256" key="6">
    <source>
        <dbReference type="ARBA" id="ARBA00022833"/>
    </source>
</evidence>
<sequence>MFSQSLRGTFISLASLVALVSATQSLSLKVSGPSSVSSVENLKLTTTLTNTGDETLKILNDPRGPLNKLPTDTFAISAGSGATPSFTGIKLKYVPSTAAELGAFTVLAPGESVAVDHDLVHTYNFTASGAASYDIHARNAFSIVNADATISTIYADSEAHSAHVSGKLVVPRPTSTLARRATYVGCTAAQKTSLVAAASAAQAYAAAASSYAVANTAATTRYTTWFGAYTAARHTTVVSHYTKISGNTFSSFTWDCSCTEADTYAFVYPDTFGTINLCGAFWDAPTTGTDSKGGTIIHESSHFTVNGGTDDHVYGQTACKALAKSDPASAIDNADSHEYFAENNPTLA</sequence>
<name>A0A0D2P1G9_HYPSF</name>
<keyword evidence="7" id="KW-0482">Metalloprotease</keyword>
<dbReference type="SUPFAM" id="SSF55486">
    <property type="entry name" value="Metalloproteases ('zincins'), catalytic domain"/>
    <property type="match status" value="1"/>
</dbReference>
<dbReference type="PANTHER" id="PTHR37016:SF3">
    <property type="entry name" value="NEUTRAL PROTEASE 2-RELATED"/>
    <property type="match status" value="1"/>
</dbReference>
<dbReference type="InterPro" id="IPR050414">
    <property type="entry name" value="Fungal_M35_metalloproteases"/>
</dbReference>
<dbReference type="Pfam" id="PF14521">
    <property type="entry name" value="Aspzincin_M35"/>
    <property type="match status" value="1"/>
</dbReference>
<comment type="similarity">
    <text evidence="2">Belongs to the peptidase M35 family.</text>
</comment>
<keyword evidence="3" id="KW-0645">Protease</keyword>
<dbReference type="PANTHER" id="PTHR37016">
    <property type="match status" value="1"/>
</dbReference>
<organism evidence="10 11">
    <name type="scientific">Hypholoma sublateritium (strain FD-334 SS-4)</name>
    <dbReference type="NCBI Taxonomy" id="945553"/>
    <lineage>
        <taxon>Eukaryota</taxon>
        <taxon>Fungi</taxon>
        <taxon>Dikarya</taxon>
        <taxon>Basidiomycota</taxon>
        <taxon>Agaricomycotina</taxon>
        <taxon>Agaricomycetes</taxon>
        <taxon>Agaricomycetidae</taxon>
        <taxon>Agaricales</taxon>
        <taxon>Agaricineae</taxon>
        <taxon>Strophariaceae</taxon>
        <taxon>Hypholoma</taxon>
    </lineage>
</organism>
<feature type="domain" description="Lysine-specific metallo-endopeptidase" evidence="9">
    <location>
        <begin position="210"/>
        <end position="342"/>
    </location>
</feature>
<keyword evidence="6" id="KW-0862">Zinc</keyword>
<evidence type="ECO:0000313" key="11">
    <source>
        <dbReference type="Proteomes" id="UP000054270"/>
    </source>
</evidence>
<evidence type="ECO:0000256" key="7">
    <source>
        <dbReference type="ARBA" id="ARBA00023049"/>
    </source>
</evidence>
<keyword evidence="5" id="KW-0378">Hydrolase</keyword>
<dbReference type="InterPro" id="IPR024079">
    <property type="entry name" value="MetalloPept_cat_dom_sf"/>
</dbReference>
<evidence type="ECO:0000256" key="8">
    <source>
        <dbReference type="SAM" id="SignalP"/>
    </source>
</evidence>
<feature type="chain" id="PRO_5002248182" description="Lysine-specific metallo-endopeptidase domain-containing protein" evidence="8">
    <location>
        <begin position="23"/>
        <end position="348"/>
    </location>
</feature>
<keyword evidence="11" id="KW-1185">Reference proteome</keyword>
<evidence type="ECO:0000256" key="5">
    <source>
        <dbReference type="ARBA" id="ARBA00022801"/>
    </source>
</evidence>
<feature type="signal peptide" evidence="8">
    <location>
        <begin position="1"/>
        <end position="22"/>
    </location>
</feature>
<dbReference type="GO" id="GO:0046872">
    <property type="term" value="F:metal ion binding"/>
    <property type="evidence" value="ECO:0007669"/>
    <property type="project" value="UniProtKB-KW"/>
</dbReference>
<evidence type="ECO:0000259" key="9">
    <source>
        <dbReference type="SMART" id="SM01351"/>
    </source>
</evidence>
<dbReference type="GO" id="GO:0006508">
    <property type="term" value="P:proteolysis"/>
    <property type="evidence" value="ECO:0007669"/>
    <property type="project" value="UniProtKB-KW"/>
</dbReference>
<keyword evidence="4" id="KW-0479">Metal-binding</keyword>
<dbReference type="OMA" id="RINCSCE"/>
<dbReference type="Gene3D" id="2.60.40.2970">
    <property type="match status" value="1"/>
</dbReference>
<dbReference type="GO" id="GO:0004222">
    <property type="term" value="F:metalloendopeptidase activity"/>
    <property type="evidence" value="ECO:0007669"/>
    <property type="project" value="InterPro"/>
</dbReference>
<dbReference type="Gene3D" id="3.40.390.10">
    <property type="entry name" value="Collagenase (Catalytic Domain)"/>
    <property type="match status" value="1"/>
</dbReference>
<evidence type="ECO:0000256" key="2">
    <source>
        <dbReference type="ARBA" id="ARBA00010279"/>
    </source>
</evidence>
<reference evidence="11" key="1">
    <citation type="submission" date="2014-04" db="EMBL/GenBank/DDBJ databases">
        <title>Evolutionary Origins and Diversification of the Mycorrhizal Mutualists.</title>
        <authorList>
            <consortium name="DOE Joint Genome Institute"/>
            <consortium name="Mycorrhizal Genomics Consortium"/>
            <person name="Kohler A."/>
            <person name="Kuo A."/>
            <person name="Nagy L.G."/>
            <person name="Floudas D."/>
            <person name="Copeland A."/>
            <person name="Barry K.W."/>
            <person name="Cichocki N."/>
            <person name="Veneault-Fourrey C."/>
            <person name="LaButti K."/>
            <person name="Lindquist E.A."/>
            <person name="Lipzen A."/>
            <person name="Lundell T."/>
            <person name="Morin E."/>
            <person name="Murat C."/>
            <person name="Riley R."/>
            <person name="Ohm R."/>
            <person name="Sun H."/>
            <person name="Tunlid A."/>
            <person name="Henrissat B."/>
            <person name="Grigoriev I.V."/>
            <person name="Hibbett D.S."/>
            <person name="Martin F."/>
        </authorList>
    </citation>
    <scope>NUCLEOTIDE SEQUENCE [LARGE SCALE GENOMIC DNA]</scope>
    <source>
        <strain evidence="11">FD-334 SS-4</strain>
    </source>
</reference>
<gene>
    <name evidence="10" type="ORF">HYPSUDRAFT_59351</name>
</gene>
<proteinExistence type="inferred from homology"/>
<protein>
    <recommendedName>
        <fullName evidence="9">Lysine-specific metallo-endopeptidase domain-containing protein</fullName>
    </recommendedName>
</protein>
<dbReference type="InterPro" id="IPR029463">
    <property type="entry name" value="Lys_MEP"/>
</dbReference>
<evidence type="ECO:0000256" key="3">
    <source>
        <dbReference type="ARBA" id="ARBA00022670"/>
    </source>
</evidence>
<evidence type="ECO:0000313" key="10">
    <source>
        <dbReference type="EMBL" id="KJA14485.1"/>
    </source>
</evidence>
<dbReference type="Proteomes" id="UP000054270">
    <property type="component" value="Unassembled WGS sequence"/>
</dbReference>
<keyword evidence="8" id="KW-0732">Signal</keyword>
<dbReference type="EMBL" id="KN817677">
    <property type="protein sequence ID" value="KJA14485.1"/>
    <property type="molecule type" value="Genomic_DNA"/>
</dbReference>
<evidence type="ECO:0000256" key="1">
    <source>
        <dbReference type="ARBA" id="ARBA00001947"/>
    </source>
</evidence>
<evidence type="ECO:0000256" key="4">
    <source>
        <dbReference type="ARBA" id="ARBA00022723"/>
    </source>
</evidence>